<dbReference type="InterPro" id="IPR015590">
    <property type="entry name" value="Aldehyde_DH_dom"/>
</dbReference>
<dbReference type="InterPro" id="IPR016160">
    <property type="entry name" value="Ald_DH_CS_CYS"/>
</dbReference>
<comment type="similarity">
    <text evidence="1">Belongs to the aldehyde dehydrogenase family.</text>
</comment>
<evidence type="ECO:0000313" key="5">
    <source>
        <dbReference type="Proteomes" id="UP000197153"/>
    </source>
</evidence>
<keyword evidence="5" id="KW-1185">Reference proteome</keyword>
<name>A0A248K2R3_9PROT</name>
<dbReference type="KEGG" id="nao:Y958_28995"/>
<protein>
    <submittedName>
        <fullName evidence="4">Betaine-aldehyde dehydrogenase</fullName>
    </submittedName>
</protein>
<dbReference type="InterPro" id="IPR016162">
    <property type="entry name" value="Ald_DH_N"/>
</dbReference>
<dbReference type="Proteomes" id="UP000197153">
    <property type="component" value="Chromosome 4"/>
</dbReference>
<organism evidence="4 5">
    <name type="scientific">Nitrospirillum viridazoti CBAmc</name>
    <dbReference type="NCBI Taxonomy" id="1441467"/>
    <lineage>
        <taxon>Bacteria</taxon>
        <taxon>Pseudomonadati</taxon>
        <taxon>Pseudomonadota</taxon>
        <taxon>Alphaproteobacteria</taxon>
        <taxon>Rhodospirillales</taxon>
        <taxon>Azospirillaceae</taxon>
        <taxon>Nitrospirillum</taxon>
        <taxon>Nitrospirillum viridazoti</taxon>
    </lineage>
</organism>
<dbReference type="FunFam" id="3.40.605.10:FF:000007">
    <property type="entry name" value="NAD/NADP-dependent betaine aldehyde dehydrogenase"/>
    <property type="match status" value="1"/>
</dbReference>
<evidence type="ECO:0000256" key="1">
    <source>
        <dbReference type="ARBA" id="ARBA00009986"/>
    </source>
</evidence>
<dbReference type="Pfam" id="PF00171">
    <property type="entry name" value="Aldedh"/>
    <property type="match status" value="1"/>
</dbReference>
<dbReference type="AlphaFoldDB" id="A0A248K2R3"/>
<keyword evidence="2" id="KW-0560">Oxidoreductase</keyword>
<dbReference type="PROSITE" id="PS00070">
    <property type="entry name" value="ALDEHYDE_DEHYDR_CYS"/>
    <property type="match status" value="1"/>
</dbReference>
<proteinExistence type="inferred from homology"/>
<gene>
    <name evidence="4" type="ORF">Y958_28995</name>
</gene>
<dbReference type="FunFam" id="3.40.309.10:FF:000012">
    <property type="entry name" value="Betaine aldehyde dehydrogenase"/>
    <property type="match status" value="1"/>
</dbReference>
<evidence type="ECO:0000256" key="2">
    <source>
        <dbReference type="ARBA" id="ARBA00023002"/>
    </source>
</evidence>
<dbReference type="Gene3D" id="3.40.605.10">
    <property type="entry name" value="Aldehyde Dehydrogenase, Chain A, domain 1"/>
    <property type="match status" value="1"/>
</dbReference>
<dbReference type="EMBL" id="CP022113">
    <property type="protein sequence ID" value="ASG25011.1"/>
    <property type="molecule type" value="Genomic_DNA"/>
</dbReference>
<feature type="domain" description="Aldehyde dehydrogenase" evidence="3">
    <location>
        <begin position="30"/>
        <end position="493"/>
    </location>
</feature>
<dbReference type="GO" id="GO:0016620">
    <property type="term" value="F:oxidoreductase activity, acting on the aldehyde or oxo group of donors, NAD or NADP as acceptor"/>
    <property type="evidence" value="ECO:0007669"/>
    <property type="project" value="InterPro"/>
</dbReference>
<reference evidence="4 5" key="1">
    <citation type="submission" date="2017-06" db="EMBL/GenBank/DDBJ databases">
        <title>Complete genome sequence of Nitrospirillum amazonense strain CBAmC, an endophytic nitrogen-fixing and plant growth-promoting bacterium, isolated from sugarcane.</title>
        <authorList>
            <person name="Schwab S."/>
            <person name="dos Santos Teixeira K.R."/>
            <person name="Simoes Araujo J.L."/>
            <person name="Soares Vidal M."/>
            <person name="Borges de Freitas H.R."/>
            <person name="Rivello Crivelaro A.L."/>
            <person name="Bueno de Camargo Nunes A."/>
            <person name="dos Santos C.M."/>
            <person name="Palmeira da Silva Rosa D."/>
            <person name="da Silva Padilha D."/>
            <person name="da Silva E."/>
            <person name="Araujo Terra L."/>
            <person name="Soares Mendes V."/>
            <person name="Farinelli L."/>
            <person name="Magalhaes Cruz L."/>
            <person name="Baldani J.I."/>
        </authorList>
    </citation>
    <scope>NUCLEOTIDE SEQUENCE [LARGE SCALE GENOMIC DNA]</scope>
    <source>
        <strain evidence="4 5">CBAmC</strain>
    </source>
</reference>
<dbReference type="Gene3D" id="3.40.309.10">
    <property type="entry name" value="Aldehyde Dehydrogenase, Chain A, domain 2"/>
    <property type="match status" value="1"/>
</dbReference>
<evidence type="ECO:0000313" key="4">
    <source>
        <dbReference type="EMBL" id="ASG25011.1"/>
    </source>
</evidence>
<evidence type="ECO:0000259" key="3">
    <source>
        <dbReference type="Pfam" id="PF00171"/>
    </source>
</evidence>
<sequence length="497" mass="52348">MPDIVADQNALENARRFAGKEHGLFIDGVWREPRSGSAFEMRNPGDGTLLGQAAKGEAADVDLAVRAARTALEGVWADTKPAERARLLWRLADAIEAHADDFALLETLNNGKPLRDARLFDVPHAIETLRYNSGWATKLGGDTINLSGPGTWHAFTVREPIGVVAAIVPWNAPFAMSVAKMAPALAAGCTLILKPAEQTPLTALRLAHLVEEVGFPKGVFNLVTGFGETAGAALVEHPGVDKVTFTGSTEVGRHIVRAAAGNFKRVTLELGGKTPVIVMPDADITRAIEGAARSIFTNAGQVCNAGSRLFAHESVFDALVEGVAEHAGKLRVGPGLDPATQMGPVVSQEQKDRVLGYIEAGVREGARISGQGTAASGPGYFVPPTVLTGTLPTMSVVREEIFGPVLCAMSFSDGDLDAIAARANDTDYGLGAIVWTQNLSAAHRLSRKLKAGTVRVNGGGLDPALPFGGFKQSGWGRENGRDGIEAYTELKSIAIAL</sequence>
<accession>A0A248K2R3</accession>
<dbReference type="InterPro" id="IPR016163">
    <property type="entry name" value="Ald_DH_C"/>
</dbReference>
<dbReference type="PANTHER" id="PTHR11699">
    <property type="entry name" value="ALDEHYDE DEHYDROGENASE-RELATED"/>
    <property type="match status" value="1"/>
</dbReference>
<dbReference type="SUPFAM" id="SSF53720">
    <property type="entry name" value="ALDH-like"/>
    <property type="match status" value="1"/>
</dbReference>
<dbReference type="InterPro" id="IPR016161">
    <property type="entry name" value="Ald_DH/histidinol_DH"/>
</dbReference>